<dbReference type="Proteomes" id="UP000009168">
    <property type="component" value="Unassembled WGS sequence"/>
</dbReference>
<feature type="transmembrane region" description="Helical" evidence="1">
    <location>
        <begin position="1575"/>
        <end position="1601"/>
    </location>
</feature>
<dbReference type="InParanoid" id="Q22LP0"/>
<dbReference type="GeneID" id="7837895"/>
<name>Q22LP0_TETTS</name>
<feature type="transmembrane region" description="Helical" evidence="1">
    <location>
        <begin position="1645"/>
        <end position="1670"/>
    </location>
</feature>
<organism evidence="2 3">
    <name type="scientific">Tetrahymena thermophila (strain SB210)</name>
    <dbReference type="NCBI Taxonomy" id="312017"/>
    <lineage>
        <taxon>Eukaryota</taxon>
        <taxon>Sar</taxon>
        <taxon>Alveolata</taxon>
        <taxon>Ciliophora</taxon>
        <taxon>Intramacronucleata</taxon>
        <taxon>Oligohymenophorea</taxon>
        <taxon>Hymenostomatida</taxon>
        <taxon>Tetrahymenina</taxon>
        <taxon>Tetrahymenidae</taxon>
        <taxon>Tetrahymena</taxon>
    </lineage>
</organism>
<keyword evidence="1" id="KW-0472">Membrane</keyword>
<sequence>MVCYQQQQQQKLGVNYFKKQNIIVFLDASSFTVLHLNSCQFQSQSLMGIKFITQGQEETYNNQNIILIDDSDLLIFISLEGLEAYQFSTLNYLLTYNYVNIDKQNLIKGFIIEESNEIIFTNIQDSFVIYDLSTSLFYNPNDIDLSTENNFLYFQDLNAVAQLNQNSGSEYHIIDIQSYQYNVYKLLYRCLQLKHYGMNVYCLNEKSDIYKLNNSNFNFDLITQKPSSQAIIDIQIISEDYIIIEYSNKYFSIFQISSSQVSNFIDTISHPFKITSKKSQNLQIQKIFEKQITDTIQSFVIIKGKIAYLLIYSTNQNSFVIDIKQNAQLATIQNAAQYYQKIIEDSKYIYLIGVANFILYDKNTFQRINYYKINQFMFSNVNEILYLEQDYFIILLKKGIQLIQLNLQSNKLIQTFNNLNNPKIFKIDKIYKQEQLFEIIVYGNTDANLFKLYINLFDSLIDSKEVSLEIREKQNSILSNQYHYYLQTEVYKQKKLIGQYVISFDQQKQNMGVIPIYYNQIFTNQTQLQIQSTIDKLYIMPTQKLLLLNQIYNIKKLIFDKVYFKFFNDTQTLTINDCKELIWQEVIIQNQTLQRKQIPLSIQNIYQIKIDKLIIQNLQTLSTLDKLTFININNIKINKILINNSTLSWNFLEFQNCSNILIQEIVINNSYIQKGSIFQFQNIDILTIQAFNAEQNQNFNNNQIINSSNKQNNNNNQDDEIYFIKIQGCFDCYFYNFKIKSCQNIGILSSVHSLSNIKNPEFNKFIMVQNLFISNQVYNQDYKFISIIAYGIQLDNFIVQNSEFKTNSIYLEPNEQGVIQNSIFKKINLSSGSLFYIQGGDMLMNNCTFQMIYSQVTAVVSSLNTQTLIIKKSNFIDISCKSTNNNTQCLGGSLNLQQINKIFIIADYFQNSYSLDNGGAIYIDNQNNYMIQINDTNFHNCKVKRGSGGAVYIQQSLNISIQNTTFLNNSALQEKGGALALQFSNLLYLNNSTFTNNQAQIGGAIWYGPYNQTFLHDQLQFQNNYFINNKGFFYGEDIGSYPMKIQRVSQNQSYIYTNIIEDISSGNLIDEEIYFTFIDEQNKPLNFTSYQQYPQSLEIQNEMDNYFLSVQQDQNENIIIKQGQTLLKQNQLGIFQLLMSSSYKNNKQQSILIHSNPLNNQKQLSYNLILKFRNCIKGEIYSSNDDGFIECKQCSEGKYSLEQPQEVNINELNCLPCPEEAIKCFKDTIILKDGYWRESVLIDQIYQCQSYGCSETQTDTFDRCLKGYLGPLCDSCDGSKQIWGQQYGKQGKYCLLCKEIKFQYIYFSIILISYAIYLLICIQDLVEQNILIVKLILLKKINVLLTSKSISQGEAVTIWMKIFIHYIQIISLIFSLQINFPFELSAPIQSFGDPLNLTITSLDCLILTNQQYPIWLHRIVTQIVNLIIQYIIVTLFYRFFYIQRNYKQYIKKKLQKICLQTSFMIFYLFYQPSISNLIFSGIFCRQIGDKYYLIQDLSQQCYTNTHMIILFSIIIPLCLLWCFIIPLLIYRQLNKLQSNMDEVKNIQKRIIYSVFYQGYKIECFNWEIIKIFQKFAMMIVINSNFSDAIKITFIIIILLLYTSYLTFKKPHQNNQIMSCEKIMMLILNFNFVFLLMIITQSQPSYYLIIISYFAIILLNIIFLGIFISLLTNSLVIRLNDQNTISSKIKRALFRLLKSCPSFLKFIKFRQVNQYKINRFWKLLKSSIYANQYNIININSNQQISYRQQSYKNIFTSKHNLKQAQLEQQQQNYLFSSEQIDEKVKLLLIFSYLKNQFLIIGRQQY</sequence>
<feature type="transmembrane region" description="Helical" evidence="1">
    <location>
        <begin position="1419"/>
        <end position="1442"/>
    </location>
</feature>
<gene>
    <name evidence="2" type="ORF">TTHERM_00701090</name>
</gene>
<keyword evidence="1 2" id="KW-0812">Transmembrane</keyword>
<dbReference type="PANTHER" id="PTHR11319">
    <property type="entry name" value="G PROTEIN-COUPLED RECEPTOR-RELATED"/>
    <property type="match status" value="1"/>
</dbReference>
<dbReference type="HOGENOM" id="CLU_002675_0_0_1"/>
<keyword evidence="3" id="KW-1185">Reference proteome</keyword>
<dbReference type="EMBL" id="GG662861">
    <property type="protein sequence ID" value="EAR86226.2"/>
    <property type="molecule type" value="Genomic_DNA"/>
</dbReference>
<reference evidence="3" key="1">
    <citation type="journal article" date="2006" name="PLoS Biol.">
        <title>Macronuclear genome sequence of the ciliate Tetrahymena thermophila, a model eukaryote.</title>
        <authorList>
            <person name="Eisen J.A."/>
            <person name="Coyne R.S."/>
            <person name="Wu M."/>
            <person name="Wu D."/>
            <person name="Thiagarajan M."/>
            <person name="Wortman J.R."/>
            <person name="Badger J.H."/>
            <person name="Ren Q."/>
            <person name="Amedeo P."/>
            <person name="Jones K.M."/>
            <person name="Tallon L.J."/>
            <person name="Delcher A.L."/>
            <person name="Salzberg S.L."/>
            <person name="Silva J.C."/>
            <person name="Haas B.J."/>
            <person name="Majoros W.H."/>
            <person name="Farzad M."/>
            <person name="Carlton J.M."/>
            <person name="Smith R.K. Jr."/>
            <person name="Garg J."/>
            <person name="Pearlman R.E."/>
            <person name="Karrer K.M."/>
            <person name="Sun L."/>
            <person name="Manning G."/>
            <person name="Elde N.C."/>
            <person name="Turkewitz A.P."/>
            <person name="Asai D.J."/>
            <person name="Wilkes D.E."/>
            <person name="Wang Y."/>
            <person name="Cai H."/>
            <person name="Collins K."/>
            <person name="Stewart B.A."/>
            <person name="Lee S.R."/>
            <person name="Wilamowska K."/>
            <person name="Weinberg Z."/>
            <person name="Ruzzo W.L."/>
            <person name="Wloga D."/>
            <person name="Gaertig J."/>
            <person name="Frankel J."/>
            <person name="Tsao C.-C."/>
            <person name="Gorovsky M.A."/>
            <person name="Keeling P.J."/>
            <person name="Waller R.F."/>
            <person name="Patron N.J."/>
            <person name="Cherry J.M."/>
            <person name="Stover N.A."/>
            <person name="Krieger C.J."/>
            <person name="del Toro C."/>
            <person name="Ryder H.F."/>
            <person name="Williamson S.C."/>
            <person name="Barbeau R.A."/>
            <person name="Hamilton E.P."/>
            <person name="Orias E."/>
        </authorList>
    </citation>
    <scope>NUCLEOTIDE SEQUENCE [LARGE SCALE GENOMIC DNA]</scope>
    <source>
        <strain evidence="3">SB210</strain>
    </source>
</reference>
<dbReference type="PANTHER" id="PTHR11319:SF35">
    <property type="entry name" value="OUTER MEMBRANE PROTEIN PMPC-RELATED"/>
    <property type="match status" value="1"/>
</dbReference>
<protein>
    <submittedName>
        <fullName evidence="2">Transmembrane protein, putative</fullName>
    </submittedName>
</protein>
<evidence type="ECO:0000313" key="2">
    <source>
        <dbReference type="EMBL" id="EAR86226.2"/>
    </source>
</evidence>
<dbReference type="SUPFAM" id="SSF51126">
    <property type="entry name" value="Pectin lyase-like"/>
    <property type="match status" value="1"/>
</dbReference>
<proteinExistence type="predicted"/>
<evidence type="ECO:0000313" key="3">
    <source>
        <dbReference type="Proteomes" id="UP000009168"/>
    </source>
</evidence>
<accession>Q22LP0</accession>
<dbReference type="RefSeq" id="XP_976821.2">
    <property type="nucleotide sequence ID" value="XM_971728.2"/>
</dbReference>
<dbReference type="OrthoDB" id="338325at2759"/>
<dbReference type="KEGG" id="tet:TTHERM_00701090"/>
<evidence type="ECO:0000256" key="1">
    <source>
        <dbReference type="SAM" id="Phobius"/>
    </source>
</evidence>
<feature type="transmembrane region" description="Helical" evidence="1">
    <location>
        <begin position="1463"/>
        <end position="1488"/>
    </location>
</feature>
<dbReference type="InterPro" id="IPR011050">
    <property type="entry name" value="Pectin_lyase_fold/virulence"/>
</dbReference>
<keyword evidence="1" id="KW-1133">Transmembrane helix</keyword>
<feature type="transmembrane region" description="Helical" evidence="1">
    <location>
        <begin position="1358"/>
        <end position="1378"/>
    </location>
</feature>
<feature type="transmembrane region" description="Helical" evidence="1">
    <location>
        <begin position="1508"/>
        <end position="1529"/>
    </location>
</feature>
<feature type="transmembrane region" description="Helical" evidence="1">
    <location>
        <begin position="1622"/>
        <end position="1639"/>
    </location>
</feature>
<feature type="transmembrane region" description="Helical" evidence="1">
    <location>
        <begin position="1304"/>
        <end position="1326"/>
    </location>
</feature>